<accession>A0A9E8SCY4</accession>
<reference evidence="2" key="1">
    <citation type="submission" date="2022-11" db="EMBL/GenBank/DDBJ databases">
        <title>Lacinutrix neustonica HL-RS19T sp. nov., isolated from the surface microlayer sample of brackish Lake Shihwa.</title>
        <authorList>
            <person name="Choi J.Y."/>
            <person name="Hwang C.Y."/>
        </authorList>
    </citation>
    <scope>NUCLEOTIDE SEQUENCE</scope>
    <source>
        <strain evidence="2">HL-RS19</strain>
    </source>
</reference>
<dbReference type="RefSeq" id="WP_267676446.1">
    <property type="nucleotide sequence ID" value="NZ_CP113088.1"/>
</dbReference>
<keyword evidence="3" id="KW-1185">Reference proteome</keyword>
<gene>
    <name evidence="2" type="ORF">N7U66_18555</name>
</gene>
<dbReference type="PROSITE" id="PS51257">
    <property type="entry name" value="PROKAR_LIPOPROTEIN"/>
    <property type="match status" value="1"/>
</dbReference>
<dbReference type="KEGG" id="lnu:N7U66_18555"/>
<organism evidence="2 3">
    <name type="scientific">Lacinutrix neustonica</name>
    <dbReference type="NCBI Taxonomy" id="2980107"/>
    <lineage>
        <taxon>Bacteria</taxon>
        <taxon>Pseudomonadati</taxon>
        <taxon>Bacteroidota</taxon>
        <taxon>Flavobacteriia</taxon>
        <taxon>Flavobacteriales</taxon>
        <taxon>Flavobacteriaceae</taxon>
        <taxon>Lacinutrix</taxon>
    </lineage>
</organism>
<evidence type="ECO:0000313" key="3">
    <source>
        <dbReference type="Proteomes" id="UP001164705"/>
    </source>
</evidence>
<dbReference type="SUPFAM" id="SSF101874">
    <property type="entry name" value="YceI-like"/>
    <property type="match status" value="1"/>
</dbReference>
<dbReference type="Pfam" id="PF04264">
    <property type="entry name" value="YceI"/>
    <property type="match status" value="1"/>
</dbReference>
<feature type="domain" description="Lipid/polyisoprenoid-binding YceI-like" evidence="1">
    <location>
        <begin position="44"/>
        <end position="192"/>
    </location>
</feature>
<dbReference type="InterPro" id="IPR036761">
    <property type="entry name" value="TTHA0802/YceI-like_sf"/>
</dbReference>
<dbReference type="PANTHER" id="PTHR34406:SF1">
    <property type="entry name" value="PROTEIN YCEI"/>
    <property type="match status" value="1"/>
</dbReference>
<name>A0A9E8SCY4_9FLAO</name>
<evidence type="ECO:0000259" key="1">
    <source>
        <dbReference type="SMART" id="SM00867"/>
    </source>
</evidence>
<dbReference type="Gene3D" id="2.40.128.110">
    <property type="entry name" value="Lipid/polyisoprenoid-binding, YceI-like"/>
    <property type="match status" value="1"/>
</dbReference>
<dbReference type="EMBL" id="CP113088">
    <property type="protein sequence ID" value="WAC01848.1"/>
    <property type="molecule type" value="Genomic_DNA"/>
</dbReference>
<evidence type="ECO:0000313" key="2">
    <source>
        <dbReference type="EMBL" id="WAC01848.1"/>
    </source>
</evidence>
<dbReference type="SMART" id="SM00867">
    <property type="entry name" value="YceI"/>
    <property type="match status" value="1"/>
</dbReference>
<dbReference type="AlphaFoldDB" id="A0A9E8SCY4"/>
<protein>
    <submittedName>
        <fullName evidence="2">YceI family protein</fullName>
    </submittedName>
</protein>
<dbReference type="PANTHER" id="PTHR34406">
    <property type="entry name" value="PROTEIN YCEI"/>
    <property type="match status" value="1"/>
</dbReference>
<dbReference type="Proteomes" id="UP001164705">
    <property type="component" value="Chromosome"/>
</dbReference>
<proteinExistence type="predicted"/>
<dbReference type="InterPro" id="IPR007372">
    <property type="entry name" value="Lipid/polyisoprenoid-bd_YceI"/>
</dbReference>
<sequence>MKNIVLNIFTVVALGAAVTGCKDGAEKAKTGDAEVVKEMEVESKFKAIPEASMIVWTANKVVGGHSGTINVSNGVVQTKGNELVGGNFIFDISTLENTDIEDATDKAKLEGHLKSADFFNAEEFPNASFEITNVEGNTVSGNLMMKGIKKNISFPVKVGMNGDMMTITSDVFTIDRTEWDIKYNSGNLQILQN</sequence>